<organism evidence="1">
    <name type="scientific">Brachypodium distachyon</name>
    <name type="common">Purple false brome</name>
    <name type="synonym">Trachynia distachya</name>
    <dbReference type="NCBI Taxonomy" id="15368"/>
    <lineage>
        <taxon>Eukaryota</taxon>
        <taxon>Viridiplantae</taxon>
        <taxon>Streptophyta</taxon>
        <taxon>Embryophyta</taxon>
        <taxon>Tracheophyta</taxon>
        <taxon>Spermatophyta</taxon>
        <taxon>Magnoliopsida</taxon>
        <taxon>Liliopsida</taxon>
        <taxon>Poales</taxon>
        <taxon>Poaceae</taxon>
        <taxon>BOP clade</taxon>
        <taxon>Pooideae</taxon>
        <taxon>Stipodae</taxon>
        <taxon>Brachypodieae</taxon>
        <taxon>Brachypodium</taxon>
    </lineage>
</organism>
<dbReference type="Proteomes" id="UP000008810">
    <property type="component" value="Chromosome 4"/>
</dbReference>
<reference evidence="1 2" key="1">
    <citation type="journal article" date="2010" name="Nature">
        <title>Genome sequencing and analysis of the model grass Brachypodium distachyon.</title>
        <authorList>
            <consortium name="International Brachypodium Initiative"/>
        </authorList>
    </citation>
    <scope>NUCLEOTIDE SEQUENCE [LARGE SCALE GENOMIC DNA]</scope>
    <source>
        <strain evidence="1 2">Bd21</strain>
    </source>
</reference>
<name>A0A2K2CP79_BRADI</name>
<keyword evidence="3" id="KW-1185">Reference proteome</keyword>
<dbReference type="AlphaFoldDB" id="A0A2K2CP79"/>
<accession>A0A2K2CP79</accession>
<sequence>MGVGSALRWEDVLAGSHACGCCPSVATVKCRGSRGAFWQLGAGLHRSWFLLFARAVMFGSTVRGGCAEAAGENLVPTSSVPTTMAFSDVISFLKALSCSLVASFLSWSRSTSESSILVLGTGQRRHF</sequence>
<dbReference type="Gramene" id="PNT63823">
    <property type="protein sequence ID" value="PNT63823"/>
    <property type="gene ID" value="BRADI_4g21521v3"/>
</dbReference>
<proteinExistence type="predicted"/>
<protein>
    <submittedName>
        <fullName evidence="1 2">Uncharacterized protein</fullName>
    </submittedName>
</protein>
<reference evidence="2" key="3">
    <citation type="submission" date="2018-08" db="UniProtKB">
        <authorList>
            <consortium name="EnsemblPlants"/>
        </authorList>
    </citation>
    <scope>IDENTIFICATION</scope>
    <source>
        <strain evidence="2">cv. Bd21</strain>
    </source>
</reference>
<dbReference type="EMBL" id="CM000883">
    <property type="protein sequence ID" value="PNT63823.1"/>
    <property type="molecule type" value="Genomic_DNA"/>
</dbReference>
<evidence type="ECO:0000313" key="1">
    <source>
        <dbReference type="EMBL" id="PNT63823.1"/>
    </source>
</evidence>
<dbReference type="InParanoid" id="A0A2K2CP79"/>
<gene>
    <name evidence="1" type="ORF">BRADI_4g21521v3</name>
</gene>
<evidence type="ECO:0000313" key="3">
    <source>
        <dbReference type="Proteomes" id="UP000008810"/>
    </source>
</evidence>
<evidence type="ECO:0000313" key="2">
    <source>
        <dbReference type="EnsemblPlants" id="PNT63823"/>
    </source>
</evidence>
<reference evidence="1" key="2">
    <citation type="submission" date="2017-06" db="EMBL/GenBank/DDBJ databases">
        <title>WGS assembly of Brachypodium distachyon.</title>
        <authorList>
            <consortium name="The International Brachypodium Initiative"/>
            <person name="Lucas S."/>
            <person name="Harmon-Smith M."/>
            <person name="Lail K."/>
            <person name="Tice H."/>
            <person name="Grimwood J."/>
            <person name="Bruce D."/>
            <person name="Barry K."/>
            <person name="Shu S."/>
            <person name="Lindquist E."/>
            <person name="Wang M."/>
            <person name="Pitluck S."/>
            <person name="Vogel J.P."/>
            <person name="Garvin D.F."/>
            <person name="Mockler T.C."/>
            <person name="Schmutz J."/>
            <person name="Rokhsar D."/>
            <person name="Bevan M.W."/>
        </authorList>
    </citation>
    <scope>NUCLEOTIDE SEQUENCE</scope>
    <source>
        <strain evidence="1">Bd21</strain>
    </source>
</reference>
<dbReference type="EnsemblPlants" id="PNT63823">
    <property type="protein sequence ID" value="PNT63823"/>
    <property type="gene ID" value="BRADI_4g21521v3"/>
</dbReference>